<dbReference type="STRING" id="258515.SAMN05192585_12241"/>
<organism evidence="2 3">
    <name type="scientific">Acetanaerobacterium elongatum</name>
    <dbReference type="NCBI Taxonomy" id="258515"/>
    <lineage>
        <taxon>Bacteria</taxon>
        <taxon>Bacillati</taxon>
        <taxon>Bacillota</taxon>
        <taxon>Clostridia</taxon>
        <taxon>Eubacteriales</taxon>
        <taxon>Oscillospiraceae</taxon>
        <taxon>Acetanaerobacterium</taxon>
    </lineage>
</organism>
<evidence type="ECO:0000313" key="2">
    <source>
        <dbReference type="EMBL" id="SDN54915.1"/>
    </source>
</evidence>
<feature type="transmembrane region" description="Helical" evidence="1">
    <location>
        <begin position="76"/>
        <end position="96"/>
    </location>
</feature>
<dbReference type="EMBL" id="FNID01000022">
    <property type="protein sequence ID" value="SDN54915.1"/>
    <property type="molecule type" value="Genomic_DNA"/>
</dbReference>
<gene>
    <name evidence="2" type="ORF">SAMN05192585_12241</name>
</gene>
<keyword evidence="1" id="KW-1133">Transmembrane helix</keyword>
<keyword evidence="1" id="KW-0472">Membrane</keyword>
<dbReference type="Proteomes" id="UP000199182">
    <property type="component" value="Unassembled WGS sequence"/>
</dbReference>
<evidence type="ECO:0000256" key="1">
    <source>
        <dbReference type="SAM" id="Phobius"/>
    </source>
</evidence>
<proteinExistence type="predicted"/>
<dbReference type="AlphaFoldDB" id="A0A1H0CAL5"/>
<protein>
    <submittedName>
        <fullName evidence="2">Uncharacterized protein</fullName>
    </submittedName>
</protein>
<sequence length="113" mass="12371">MLKKALKLLITSFTFWFAALSLLIIWNHYSGGDSKSIVLIYFNVILESISLNDAGRALLNSGPEISAKTIPGEISVYWYVAHLLSFILYGAVLDGIKAVVKLLLRAPSKGEAT</sequence>
<evidence type="ECO:0000313" key="3">
    <source>
        <dbReference type="Proteomes" id="UP000199182"/>
    </source>
</evidence>
<feature type="transmembrane region" description="Helical" evidence="1">
    <location>
        <begin position="7"/>
        <end position="26"/>
    </location>
</feature>
<name>A0A1H0CAL5_9FIRM</name>
<accession>A0A1H0CAL5</accession>
<reference evidence="2 3" key="1">
    <citation type="submission" date="2016-10" db="EMBL/GenBank/DDBJ databases">
        <authorList>
            <person name="de Groot N.N."/>
        </authorList>
    </citation>
    <scope>NUCLEOTIDE SEQUENCE [LARGE SCALE GENOMIC DNA]</scope>
    <source>
        <strain evidence="2 3">CGMCC 1.5012</strain>
    </source>
</reference>
<keyword evidence="1" id="KW-0812">Transmembrane</keyword>
<keyword evidence="3" id="KW-1185">Reference proteome</keyword>